<evidence type="ECO:0000256" key="18">
    <source>
        <dbReference type="ARBA" id="ARBA00060592"/>
    </source>
</evidence>
<feature type="binding site" evidence="25">
    <location>
        <position position="301"/>
    </location>
    <ligand>
        <name>Mg(2+)</name>
        <dbReference type="ChEBI" id="CHEBI:18420"/>
        <label>1</label>
    </ligand>
</feature>
<comment type="caution">
    <text evidence="28">The sequence shown here is derived from an EMBL/GenBank/DDBJ whole genome shotgun (WGS) entry which is preliminary data.</text>
</comment>
<feature type="binding site" evidence="24">
    <location>
        <position position="127"/>
    </location>
    <ligand>
        <name>ATP</name>
        <dbReference type="ChEBI" id="CHEBI:30616"/>
    </ligand>
</feature>
<gene>
    <name evidence="28" type="primary">ddlA_2</name>
    <name evidence="22" type="synonym">ddl</name>
    <name evidence="28" type="ORF">JEOSCH030_01649</name>
</gene>
<organism evidence="28 29">
    <name type="scientific">Phocicoccus schoeneichii</name>
    <dbReference type="NCBI Taxonomy" id="1812261"/>
    <lineage>
        <taxon>Bacteria</taxon>
        <taxon>Bacillati</taxon>
        <taxon>Bacillota</taxon>
        <taxon>Bacilli</taxon>
        <taxon>Bacillales</taxon>
        <taxon>Salinicoccaceae</taxon>
        <taxon>Phocicoccus</taxon>
    </lineage>
</organism>
<dbReference type="GO" id="GO:0009252">
    <property type="term" value="P:peptidoglycan biosynthetic process"/>
    <property type="evidence" value="ECO:0007669"/>
    <property type="project" value="UniProtKB-UniRule"/>
</dbReference>
<evidence type="ECO:0000256" key="14">
    <source>
        <dbReference type="ARBA" id="ARBA00022984"/>
    </source>
</evidence>
<evidence type="ECO:0000256" key="21">
    <source>
        <dbReference type="ARBA" id="ARBA00077154"/>
    </source>
</evidence>
<dbReference type="Gene3D" id="3.30.470.20">
    <property type="entry name" value="ATP-grasp fold, B domain"/>
    <property type="match status" value="1"/>
</dbReference>
<evidence type="ECO:0000256" key="20">
    <source>
        <dbReference type="ARBA" id="ARBA00076288"/>
    </source>
</evidence>
<dbReference type="GO" id="GO:0046872">
    <property type="term" value="F:metal ion binding"/>
    <property type="evidence" value="ECO:0007669"/>
    <property type="project" value="UniProtKB-KW"/>
</dbReference>
<evidence type="ECO:0000256" key="24">
    <source>
        <dbReference type="PIRSR" id="PIRSR039102-2"/>
    </source>
</evidence>
<evidence type="ECO:0000313" key="29">
    <source>
        <dbReference type="Proteomes" id="UP000521032"/>
    </source>
</evidence>
<feature type="active site" evidence="23">
    <location>
        <position position="312"/>
    </location>
</feature>
<keyword evidence="29" id="KW-1185">Reference proteome</keyword>
<dbReference type="FunFam" id="3.30.470.20:FF:000008">
    <property type="entry name" value="D-alanine--D-alanine ligase"/>
    <property type="match status" value="1"/>
</dbReference>
<comment type="pathway">
    <text evidence="4 22">Cell wall biogenesis; peptidoglycan biosynthesis.</text>
</comment>
<evidence type="ECO:0000256" key="19">
    <source>
        <dbReference type="ARBA" id="ARBA00068427"/>
    </source>
</evidence>
<evidence type="ECO:0000256" key="22">
    <source>
        <dbReference type="HAMAP-Rule" id="MF_00047"/>
    </source>
</evidence>
<dbReference type="PANTHER" id="PTHR23132">
    <property type="entry name" value="D-ALANINE--D-ALANINE LIGASE"/>
    <property type="match status" value="1"/>
</dbReference>
<dbReference type="GO" id="GO:0005524">
    <property type="term" value="F:ATP binding"/>
    <property type="evidence" value="ECO:0007669"/>
    <property type="project" value="UniProtKB-UniRule"/>
</dbReference>
<dbReference type="AlphaFoldDB" id="A0A6V7RMI7"/>
<evidence type="ECO:0000256" key="23">
    <source>
        <dbReference type="PIRSR" id="PIRSR039102-1"/>
    </source>
</evidence>
<evidence type="ECO:0000256" key="16">
    <source>
        <dbReference type="ARBA" id="ARBA00023316"/>
    </source>
</evidence>
<feature type="active site" evidence="23">
    <location>
        <position position="16"/>
    </location>
</feature>
<dbReference type="RefSeq" id="WP_186088454.1">
    <property type="nucleotide sequence ID" value="NZ_BMDB01000004.1"/>
</dbReference>
<dbReference type="NCBIfam" id="NF002378">
    <property type="entry name" value="PRK01372.1"/>
    <property type="match status" value="1"/>
</dbReference>
<dbReference type="SUPFAM" id="SSF52440">
    <property type="entry name" value="PreATP-grasp domain"/>
    <property type="match status" value="1"/>
</dbReference>
<comment type="catalytic activity">
    <reaction evidence="17 22">
        <text>2 D-alanine + ATP = D-alanyl-D-alanine + ADP + phosphate + H(+)</text>
        <dbReference type="Rhea" id="RHEA:11224"/>
        <dbReference type="ChEBI" id="CHEBI:15378"/>
        <dbReference type="ChEBI" id="CHEBI:30616"/>
        <dbReference type="ChEBI" id="CHEBI:43474"/>
        <dbReference type="ChEBI" id="CHEBI:57416"/>
        <dbReference type="ChEBI" id="CHEBI:57822"/>
        <dbReference type="ChEBI" id="CHEBI:456216"/>
        <dbReference type="EC" id="6.3.2.4"/>
    </reaction>
</comment>
<evidence type="ECO:0000256" key="7">
    <source>
        <dbReference type="ARBA" id="ARBA00022490"/>
    </source>
</evidence>
<comment type="similarity">
    <text evidence="5 22">Belongs to the D-alanine--D-alanine ligase family.</text>
</comment>
<accession>A0A6V7RMI7</accession>
<evidence type="ECO:0000313" key="28">
    <source>
        <dbReference type="EMBL" id="CAD2079506.1"/>
    </source>
</evidence>
<sequence>MSKLTIGLIYGGKSTEYEVSLRSAKSVLDAIDKDKYTIRLVHVLKDGTWKTTTELDEIDLEKKDAETVYVVPGQAFKTENGPLTIDVMLPVLHGTYGEDGNVQGVFNSAGVAFAGCNTRSSAIAMDKDITKRLLSYAGIDVAKGIVLNDYESDTCSFTDASEKLGTPMFIKPANQGSSVGVFKVVNEEEYDYALKEAFKFDTKILIEEAIVGREIEVSVLGNEELYISVPGEIVSNVDFYDYESKYLTDDGATLMIPAEITEEEKQKIQEVAYRTFKTLDCEGFSRVDVFLTESGQVLVNEINTLPGFTSISMYPKLIEVSGIPYSELLDELINLALKRHEKEVALMTNNPLF</sequence>
<dbReference type="GO" id="GO:0008716">
    <property type="term" value="F:D-alanine-D-alanine ligase activity"/>
    <property type="evidence" value="ECO:0007669"/>
    <property type="project" value="UniProtKB-UniRule"/>
</dbReference>
<evidence type="ECO:0000256" key="4">
    <source>
        <dbReference type="ARBA" id="ARBA00004752"/>
    </source>
</evidence>
<feature type="binding site" evidence="24">
    <location>
        <begin position="169"/>
        <end position="171"/>
    </location>
    <ligand>
        <name>ATP</name>
        <dbReference type="ChEBI" id="CHEBI:30616"/>
    </ligand>
</feature>
<dbReference type="EMBL" id="CAJEWE010000011">
    <property type="protein sequence ID" value="CAD2079506.1"/>
    <property type="molecule type" value="Genomic_DNA"/>
</dbReference>
<dbReference type="GO" id="GO:0008360">
    <property type="term" value="P:regulation of cell shape"/>
    <property type="evidence" value="ECO:0007669"/>
    <property type="project" value="UniProtKB-KW"/>
</dbReference>
<proteinExistence type="inferred from homology"/>
<evidence type="ECO:0000256" key="2">
    <source>
        <dbReference type="ARBA" id="ARBA00003921"/>
    </source>
</evidence>
<dbReference type="InterPro" id="IPR011095">
    <property type="entry name" value="Dala_Dala_lig_C"/>
</dbReference>
<evidence type="ECO:0000256" key="10">
    <source>
        <dbReference type="ARBA" id="ARBA00022741"/>
    </source>
</evidence>
<keyword evidence="15 25" id="KW-0464">Manganese</keyword>
<evidence type="ECO:0000256" key="15">
    <source>
        <dbReference type="ARBA" id="ARBA00023211"/>
    </source>
</evidence>
<dbReference type="Gene3D" id="3.40.50.20">
    <property type="match status" value="1"/>
</dbReference>
<dbReference type="EC" id="6.3.2.4" evidence="6 22"/>
<evidence type="ECO:0000259" key="27">
    <source>
        <dbReference type="PROSITE" id="PS50975"/>
    </source>
</evidence>
<dbReference type="PROSITE" id="PS00843">
    <property type="entry name" value="DALA_DALA_LIGASE_1"/>
    <property type="match status" value="1"/>
</dbReference>
<keyword evidence="12 25" id="KW-0460">Magnesium</keyword>
<dbReference type="Gene3D" id="3.30.1490.20">
    <property type="entry name" value="ATP-grasp fold, A domain"/>
    <property type="match status" value="1"/>
</dbReference>
<evidence type="ECO:0000256" key="8">
    <source>
        <dbReference type="ARBA" id="ARBA00022598"/>
    </source>
</evidence>
<dbReference type="InterPro" id="IPR013815">
    <property type="entry name" value="ATP_grasp_subdomain_1"/>
</dbReference>
<feature type="binding site" evidence="24">
    <location>
        <begin position="300"/>
        <end position="301"/>
    </location>
    <ligand>
        <name>ATP</name>
        <dbReference type="ChEBI" id="CHEBI:30616"/>
    </ligand>
</feature>
<comment type="cofactor">
    <cofactor evidence="1">
        <name>Mn(2+)</name>
        <dbReference type="ChEBI" id="CHEBI:29035"/>
    </cofactor>
</comment>
<feature type="binding site" evidence="25">
    <location>
        <position position="303"/>
    </location>
    <ligand>
        <name>Mg(2+)</name>
        <dbReference type="ChEBI" id="CHEBI:18420"/>
        <label>2</label>
    </ligand>
</feature>
<evidence type="ECO:0000256" key="11">
    <source>
        <dbReference type="ARBA" id="ARBA00022840"/>
    </source>
</evidence>
<feature type="active site" evidence="23">
    <location>
        <position position="177"/>
    </location>
</feature>
<evidence type="ECO:0000256" key="6">
    <source>
        <dbReference type="ARBA" id="ARBA00012216"/>
    </source>
</evidence>
<evidence type="ECO:0000256" key="26">
    <source>
        <dbReference type="PROSITE-ProRule" id="PRU00409"/>
    </source>
</evidence>
<dbReference type="InterPro" id="IPR016185">
    <property type="entry name" value="PreATP-grasp_dom_sf"/>
</dbReference>
<dbReference type="NCBIfam" id="TIGR01205">
    <property type="entry name" value="D_ala_D_alaTIGR"/>
    <property type="match status" value="1"/>
</dbReference>
<evidence type="ECO:0000256" key="17">
    <source>
        <dbReference type="ARBA" id="ARBA00047614"/>
    </source>
</evidence>
<dbReference type="InterPro" id="IPR011761">
    <property type="entry name" value="ATP-grasp"/>
</dbReference>
<evidence type="ECO:0000256" key="9">
    <source>
        <dbReference type="ARBA" id="ARBA00022723"/>
    </source>
</evidence>
<dbReference type="Proteomes" id="UP000521032">
    <property type="component" value="Unassembled WGS sequence"/>
</dbReference>
<dbReference type="GO" id="GO:0005829">
    <property type="term" value="C:cytosol"/>
    <property type="evidence" value="ECO:0007669"/>
    <property type="project" value="TreeGrafter"/>
</dbReference>
<dbReference type="FunFam" id="3.30.1490.20:FF:000007">
    <property type="entry name" value="D-alanine--D-alanine ligase"/>
    <property type="match status" value="1"/>
</dbReference>
<feature type="binding site" evidence="24">
    <location>
        <begin position="177"/>
        <end position="178"/>
    </location>
    <ligand>
        <name>ATP</name>
        <dbReference type="ChEBI" id="CHEBI:30616"/>
    </ligand>
</feature>
<evidence type="ECO:0000256" key="12">
    <source>
        <dbReference type="ARBA" id="ARBA00022842"/>
    </source>
</evidence>
<dbReference type="UniPathway" id="UPA00219"/>
<dbReference type="InterPro" id="IPR000291">
    <property type="entry name" value="D-Ala_lig_Van_CS"/>
</dbReference>
<keyword evidence="13 22" id="KW-0133">Cell shape</keyword>
<comment type="function">
    <text evidence="2 22">Cell wall formation.</text>
</comment>
<feature type="binding site" evidence="24">
    <location>
        <begin position="207"/>
        <end position="214"/>
    </location>
    <ligand>
        <name>ATP</name>
        <dbReference type="ChEBI" id="CHEBI:30616"/>
    </ligand>
</feature>
<evidence type="ECO:0000256" key="25">
    <source>
        <dbReference type="PIRSR" id="PIRSR039102-3"/>
    </source>
</evidence>
<feature type="binding site" evidence="25">
    <location>
        <position position="288"/>
    </location>
    <ligand>
        <name>Mg(2+)</name>
        <dbReference type="ChEBI" id="CHEBI:18420"/>
        <label>1</label>
    </ligand>
</feature>
<evidence type="ECO:0000256" key="5">
    <source>
        <dbReference type="ARBA" id="ARBA00010871"/>
    </source>
</evidence>
<dbReference type="GO" id="GO:0071555">
    <property type="term" value="P:cell wall organization"/>
    <property type="evidence" value="ECO:0007669"/>
    <property type="project" value="UniProtKB-KW"/>
</dbReference>
<evidence type="ECO:0000256" key="13">
    <source>
        <dbReference type="ARBA" id="ARBA00022960"/>
    </source>
</evidence>
<dbReference type="InterPro" id="IPR011127">
    <property type="entry name" value="Dala_Dala_lig_N"/>
</dbReference>
<dbReference type="Pfam" id="PF07478">
    <property type="entry name" value="Dala_Dala_lig_C"/>
    <property type="match status" value="1"/>
</dbReference>
<protein>
    <recommendedName>
        <fullName evidence="19 22">D-alanine--D-alanine ligase</fullName>
        <ecNumber evidence="6 22">6.3.2.4</ecNumber>
    </recommendedName>
    <alternativeName>
        <fullName evidence="21 22">D-Ala-D-Ala ligase</fullName>
    </alternativeName>
    <alternativeName>
        <fullName evidence="20 22">D-alanylalanine synthetase</fullName>
    </alternativeName>
</protein>
<dbReference type="PIRSF" id="PIRSF039102">
    <property type="entry name" value="Ddl/VanB"/>
    <property type="match status" value="1"/>
</dbReference>
<feature type="binding site" evidence="25">
    <location>
        <position position="301"/>
    </location>
    <ligand>
        <name>Mg(2+)</name>
        <dbReference type="ChEBI" id="CHEBI:18420"/>
        <label>2</label>
    </ligand>
</feature>
<dbReference type="PANTHER" id="PTHR23132:SF25">
    <property type="entry name" value="D-ALANINE--D-ALANINE LIGASE A"/>
    <property type="match status" value="1"/>
</dbReference>
<dbReference type="SUPFAM" id="SSF56059">
    <property type="entry name" value="Glutathione synthetase ATP-binding domain-like"/>
    <property type="match status" value="1"/>
</dbReference>
<keyword evidence="8 22" id="KW-0436">Ligase</keyword>
<dbReference type="Pfam" id="PF01820">
    <property type="entry name" value="Dala_Dala_lig_N"/>
    <property type="match status" value="1"/>
</dbReference>
<keyword evidence="11 26" id="KW-0067">ATP-binding</keyword>
<keyword evidence="14 22" id="KW-0573">Peptidoglycan synthesis</keyword>
<dbReference type="PROSITE" id="PS00844">
    <property type="entry name" value="DALA_DALA_LIGASE_2"/>
    <property type="match status" value="1"/>
</dbReference>
<evidence type="ECO:0000256" key="3">
    <source>
        <dbReference type="ARBA" id="ARBA00004496"/>
    </source>
</evidence>
<dbReference type="HAMAP" id="MF_00047">
    <property type="entry name" value="Dala_Dala_lig"/>
    <property type="match status" value="1"/>
</dbReference>
<comment type="subcellular location">
    <subcellularLocation>
        <location evidence="3 22">Cytoplasm</location>
    </subcellularLocation>
</comment>
<feature type="domain" description="ATP-grasp" evidence="27">
    <location>
        <begin position="131"/>
        <end position="334"/>
    </location>
</feature>
<name>A0A6V7RMI7_9BACL</name>
<comment type="cofactor">
    <cofactor evidence="25">
        <name>Mg(2+)</name>
        <dbReference type="ChEBI" id="CHEBI:18420"/>
    </cofactor>
    <cofactor evidence="25">
        <name>Mn(2+)</name>
        <dbReference type="ChEBI" id="CHEBI:29035"/>
    </cofactor>
    <text evidence="25">Binds 2 magnesium or manganese ions per subunit.</text>
</comment>
<keyword evidence="10 24" id="KW-0547">Nucleotide-binding</keyword>
<keyword evidence="16 22" id="KW-0961">Cell wall biogenesis/degradation</keyword>
<evidence type="ECO:0000256" key="1">
    <source>
        <dbReference type="ARBA" id="ARBA00001936"/>
    </source>
</evidence>
<keyword evidence="9 25" id="KW-0479">Metal-binding</keyword>
<dbReference type="PROSITE" id="PS50975">
    <property type="entry name" value="ATP_GRASP"/>
    <property type="match status" value="1"/>
</dbReference>
<reference evidence="28 29" key="1">
    <citation type="submission" date="2020-07" db="EMBL/GenBank/DDBJ databases">
        <authorList>
            <person name="Criscuolo A."/>
        </authorList>
    </citation>
    <scope>NUCLEOTIDE SEQUENCE [LARGE SCALE GENOMIC DNA]</scope>
    <source>
        <strain evidence="29">CIP 111030</strain>
    </source>
</reference>
<keyword evidence="7 22" id="KW-0963">Cytoplasm</keyword>
<dbReference type="InterPro" id="IPR005905">
    <property type="entry name" value="D_ala_D_ala"/>
</dbReference>
<dbReference type="NCBIfam" id="NF002528">
    <property type="entry name" value="PRK01966.1-4"/>
    <property type="match status" value="1"/>
</dbReference>
<comment type="pathway">
    <text evidence="18">Glycan biosynthesis.</text>
</comment>